<keyword evidence="1" id="KW-1133">Transmembrane helix</keyword>
<evidence type="ECO:0000313" key="3">
    <source>
        <dbReference type="Proteomes" id="UP000199559"/>
    </source>
</evidence>
<sequence length="61" mass="6543">MSFIYKVPSKTRLISGIAILVIGLLSFFVVGKFDTGGLGGFLAGFCTTLGFVLIVTRNKKE</sequence>
<name>A0A1I3QWJ9_9FLAO</name>
<dbReference type="EMBL" id="FORM01000007">
    <property type="protein sequence ID" value="SFJ38643.1"/>
    <property type="molecule type" value="Genomic_DNA"/>
</dbReference>
<reference evidence="3" key="1">
    <citation type="submission" date="2016-10" db="EMBL/GenBank/DDBJ databases">
        <authorList>
            <person name="Varghese N."/>
            <person name="Submissions S."/>
        </authorList>
    </citation>
    <scope>NUCLEOTIDE SEQUENCE [LARGE SCALE GENOMIC DNA]</scope>
    <source>
        <strain evidence="3">DSM 28881</strain>
    </source>
</reference>
<evidence type="ECO:0000256" key="1">
    <source>
        <dbReference type="SAM" id="Phobius"/>
    </source>
</evidence>
<keyword evidence="3" id="KW-1185">Reference proteome</keyword>
<evidence type="ECO:0000313" key="2">
    <source>
        <dbReference type="EMBL" id="SFJ38643.1"/>
    </source>
</evidence>
<dbReference type="RefSeq" id="WP_101203815.1">
    <property type="nucleotide sequence ID" value="NZ_CANLBQ010000001.1"/>
</dbReference>
<keyword evidence="1" id="KW-0812">Transmembrane</keyword>
<dbReference type="STRING" id="1144750.SAMN05443431_1077"/>
<feature type="transmembrane region" description="Helical" evidence="1">
    <location>
        <begin position="12"/>
        <end position="31"/>
    </location>
</feature>
<protein>
    <submittedName>
        <fullName evidence="2">Uncharacterized protein</fullName>
    </submittedName>
</protein>
<feature type="transmembrane region" description="Helical" evidence="1">
    <location>
        <begin position="37"/>
        <end position="56"/>
    </location>
</feature>
<keyword evidence="1" id="KW-0472">Membrane</keyword>
<organism evidence="2 3">
    <name type="scientific">Olleya namhaensis</name>
    <dbReference type="NCBI Taxonomy" id="1144750"/>
    <lineage>
        <taxon>Bacteria</taxon>
        <taxon>Pseudomonadati</taxon>
        <taxon>Bacteroidota</taxon>
        <taxon>Flavobacteriia</taxon>
        <taxon>Flavobacteriales</taxon>
        <taxon>Flavobacteriaceae</taxon>
    </lineage>
</organism>
<accession>A0A1I3QWJ9</accession>
<dbReference type="Proteomes" id="UP000199559">
    <property type="component" value="Unassembled WGS sequence"/>
</dbReference>
<dbReference type="AlphaFoldDB" id="A0A1I3QWJ9"/>
<gene>
    <name evidence="2" type="ORF">SAMN05443431_1077</name>
</gene>
<proteinExistence type="predicted"/>